<proteinExistence type="inferred from homology"/>
<dbReference type="Pfam" id="PF01066">
    <property type="entry name" value="CDP-OH_P_transf"/>
    <property type="match status" value="1"/>
</dbReference>
<dbReference type="Proteomes" id="UP000631694">
    <property type="component" value="Unassembled WGS sequence"/>
</dbReference>
<feature type="transmembrane region" description="Helical" evidence="3">
    <location>
        <begin position="81"/>
        <end position="103"/>
    </location>
</feature>
<evidence type="ECO:0000313" key="4">
    <source>
        <dbReference type="EMBL" id="MBH0236263.1"/>
    </source>
</evidence>
<dbReference type="GO" id="GO:0016020">
    <property type="term" value="C:membrane"/>
    <property type="evidence" value="ECO:0007669"/>
    <property type="project" value="InterPro"/>
</dbReference>
<organism evidence="4 5">
    <name type="scientific">Methylobrevis albus</name>
    <dbReference type="NCBI Taxonomy" id="2793297"/>
    <lineage>
        <taxon>Bacteria</taxon>
        <taxon>Pseudomonadati</taxon>
        <taxon>Pseudomonadota</taxon>
        <taxon>Alphaproteobacteria</taxon>
        <taxon>Hyphomicrobiales</taxon>
        <taxon>Pleomorphomonadaceae</taxon>
        <taxon>Methylobrevis</taxon>
    </lineage>
</organism>
<keyword evidence="3" id="KW-0812">Transmembrane</keyword>
<keyword evidence="3" id="KW-0472">Membrane</keyword>
<keyword evidence="1 2" id="KW-0808">Transferase</keyword>
<feature type="transmembrane region" description="Helical" evidence="3">
    <location>
        <begin position="109"/>
        <end position="132"/>
    </location>
</feature>
<dbReference type="GO" id="GO:0008654">
    <property type="term" value="P:phospholipid biosynthetic process"/>
    <property type="evidence" value="ECO:0007669"/>
    <property type="project" value="InterPro"/>
</dbReference>
<dbReference type="InterPro" id="IPR043130">
    <property type="entry name" value="CDP-OH_PTrfase_TM_dom"/>
</dbReference>
<evidence type="ECO:0000256" key="3">
    <source>
        <dbReference type="SAM" id="Phobius"/>
    </source>
</evidence>
<dbReference type="InterPro" id="IPR000462">
    <property type="entry name" value="CDP-OH_P_trans"/>
</dbReference>
<evidence type="ECO:0000313" key="5">
    <source>
        <dbReference type="Proteomes" id="UP000631694"/>
    </source>
</evidence>
<gene>
    <name evidence="4" type="ORF">I5731_00370</name>
</gene>
<protein>
    <submittedName>
        <fullName evidence="4">CDP-alcohol phosphatidyltransferase family protein</fullName>
    </submittedName>
</protein>
<keyword evidence="3" id="KW-1133">Transmembrane helix</keyword>
<dbReference type="GO" id="GO:0016780">
    <property type="term" value="F:phosphotransferase activity, for other substituted phosphate groups"/>
    <property type="evidence" value="ECO:0007669"/>
    <property type="project" value="InterPro"/>
</dbReference>
<feature type="transmembrane region" description="Helical" evidence="3">
    <location>
        <begin position="176"/>
        <end position="195"/>
    </location>
</feature>
<dbReference type="Gene3D" id="1.20.120.1760">
    <property type="match status" value="1"/>
</dbReference>
<name>A0A931HZK2_9HYPH</name>
<keyword evidence="5" id="KW-1185">Reference proteome</keyword>
<evidence type="ECO:0000256" key="1">
    <source>
        <dbReference type="ARBA" id="ARBA00022679"/>
    </source>
</evidence>
<comment type="caution">
    <text evidence="4">The sequence shown here is derived from an EMBL/GenBank/DDBJ whole genome shotgun (WGS) entry which is preliminary data.</text>
</comment>
<comment type="similarity">
    <text evidence="2">Belongs to the CDP-alcohol phosphatidyltransferase class-I family.</text>
</comment>
<dbReference type="EMBL" id="JADZLT010000036">
    <property type="protein sequence ID" value="MBH0236263.1"/>
    <property type="molecule type" value="Genomic_DNA"/>
</dbReference>
<reference evidence="4" key="1">
    <citation type="submission" date="2020-12" db="EMBL/GenBank/DDBJ databases">
        <title>Methylobrevis albus sp. nov., isolated from fresh water lack sediment.</title>
        <authorList>
            <person name="Zou Q."/>
        </authorList>
    </citation>
    <scope>NUCLEOTIDE SEQUENCE</scope>
    <source>
        <strain evidence="4">L22</strain>
    </source>
</reference>
<dbReference type="RefSeq" id="WP_197309369.1">
    <property type="nucleotide sequence ID" value="NZ_JADZLT010000036.1"/>
</dbReference>
<dbReference type="AlphaFoldDB" id="A0A931HZK2"/>
<dbReference type="PROSITE" id="PS00379">
    <property type="entry name" value="CDP_ALCOHOL_P_TRANSF"/>
    <property type="match status" value="1"/>
</dbReference>
<dbReference type="InterPro" id="IPR048254">
    <property type="entry name" value="CDP_ALCOHOL_P_TRANSF_CS"/>
</dbReference>
<evidence type="ECO:0000256" key="2">
    <source>
        <dbReference type="RuleBase" id="RU003750"/>
    </source>
</evidence>
<accession>A0A931HZK2</accession>
<sequence>MFDARIRPLIDPPLARAGRRLAAAGVTADGLTLAGFGVGMLATAAIAAGWFAAGFVLIAINRLVDGLDGPVARATTASDRGGFLDIVLDFGFYGAIPLAFAIADPAANALAAAALLTAFYVNGAAFLAFAVMAEKRGLATEAQGRKSLYYVAGLAEGTETVAVFLAMAAFPGWFPVLAWGFAALTAVSAAARIVIGAARLKAPPAGERADR</sequence>
<feature type="transmembrane region" description="Helical" evidence="3">
    <location>
        <begin position="148"/>
        <end position="170"/>
    </location>
</feature>
<feature type="transmembrane region" description="Helical" evidence="3">
    <location>
        <begin position="36"/>
        <end position="60"/>
    </location>
</feature>